<proteinExistence type="predicted"/>
<comment type="caution">
    <text evidence="1">The sequence shown here is derived from an EMBL/GenBank/DDBJ whole genome shotgun (WGS) entry which is preliminary data.</text>
</comment>
<sequence length="139" mass="15635">MSRGLQNCNPGNIRQSKVRYKGEVRPSRDPAFKQFESLAWGYRAIFVLLDTYRIRYGLDTIRGMISRWAPPSENHTETYIRTVADAVGIPDGQPLDTRDRTTMLRMAAAVSRVENGAAADMGEVELGWELFVRDKPASG</sequence>
<protein>
    <submittedName>
        <fullName evidence="1">Structural protein P5</fullName>
    </submittedName>
</protein>
<reference evidence="2" key="1">
    <citation type="submission" date="2017-04" db="EMBL/GenBank/DDBJ databases">
        <title>Function of individual gut microbiota members based on whole genome sequencing of pure cultures obtained from chicken caecum.</title>
        <authorList>
            <person name="Medvecky M."/>
            <person name="Cejkova D."/>
            <person name="Polansky O."/>
            <person name="Karasova D."/>
            <person name="Kubasova T."/>
            <person name="Cizek A."/>
            <person name="Rychlik I."/>
        </authorList>
    </citation>
    <scope>NUCLEOTIDE SEQUENCE [LARGE SCALE GENOMIC DNA]</scope>
    <source>
        <strain evidence="2">An90</strain>
    </source>
</reference>
<dbReference type="AlphaFoldDB" id="A0A1Y3QT80"/>
<evidence type="ECO:0000313" key="1">
    <source>
        <dbReference type="EMBL" id="OUN02816.1"/>
    </source>
</evidence>
<organism evidence="1 2">
    <name type="scientific">Alistipes onderdonkii</name>
    <dbReference type="NCBI Taxonomy" id="328813"/>
    <lineage>
        <taxon>Bacteria</taxon>
        <taxon>Pseudomonadati</taxon>
        <taxon>Bacteroidota</taxon>
        <taxon>Bacteroidia</taxon>
        <taxon>Bacteroidales</taxon>
        <taxon>Rikenellaceae</taxon>
        <taxon>Alistipes</taxon>
    </lineage>
</organism>
<dbReference type="eggNOG" id="ENOG5032ZB3">
    <property type="taxonomic scope" value="Bacteria"/>
</dbReference>
<dbReference type="RefSeq" id="WP_087402671.1">
    <property type="nucleotide sequence ID" value="NZ_NFHB01000006.1"/>
</dbReference>
<dbReference type="EMBL" id="NFHB01000006">
    <property type="protein sequence ID" value="OUN02816.1"/>
    <property type="molecule type" value="Genomic_DNA"/>
</dbReference>
<accession>A0A1Y3QT80</accession>
<dbReference type="Proteomes" id="UP000195772">
    <property type="component" value="Unassembled WGS sequence"/>
</dbReference>
<evidence type="ECO:0000313" key="2">
    <source>
        <dbReference type="Proteomes" id="UP000195772"/>
    </source>
</evidence>
<name>A0A1Y3QT80_9BACT</name>
<gene>
    <name evidence="1" type="ORF">B5G41_09790</name>
</gene>
<dbReference type="OrthoDB" id="1118459at2"/>